<dbReference type="Pfam" id="PF01687">
    <property type="entry name" value="Flavokinase"/>
    <property type="match status" value="1"/>
</dbReference>
<dbReference type="GO" id="GO:0009231">
    <property type="term" value="P:riboflavin biosynthetic process"/>
    <property type="evidence" value="ECO:0007669"/>
    <property type="project" value="InterPro"/>
</dbReference>
<name>E6PII7_9ZZZZ</name>
<dbReference type="UniPathway" id="UPA00276">
    <property type="reaction ID" value="UER00406"/>
</dbReference>
<dbReference type="InterPro" id="IPR015865">
    <property type="entry name" value="Riboflavin_kinase_bac/euk"/>
</dbReference>
<dbReference type="UniPathway" id="UPA00277">
    <property type="reaction ID" value="UER00407"/>
</dbReference>
<evidence type="ECO:0000256" key="10">
    <source>
        <dbReference type="ARBA" id="ARBA00022695"/>
    </source>
</evidence>
<keyword evidence="13" id="KW-0274">FAD</keyword>
<protein>
    <recommendedName>
        <fullName evidence="6">Bifunctional riboflavin kinase/FMN adenylyltransferase</fullName>
        <ecNumber evidence="4">2.7.1.26</ecNumber>
        <ecNumber evidence="5">2.7.7.2</ecNumber>
    </recommendedName>
</protein>
<evidence type="ECO:0000256" key="11">
    <source>
        <dbReference type="ARBA" id="ARBA00022741"/>
    </source>
</evidence>
<dbReference type="FunFam" id="3.40.50.620:FF:000021">
    <property type="entry name" value="Riboflavin biosynthesis protein"/>
    <property type="match status" value="1"/>
</dbReference>
<evidence type="ECO:0000256" key="4">
    <source>
        <dbReference type="ARBA" id="ARBA00012105"/>
    </source>
</evidence>
<dbReference type="InterPro" id="IPR002606">
    <property type="entry name" value="Riboflavin_kinase_bac"/>
</dbReference>
<dbReference type="InterPro" id="IPR014729">
    <property type="entry name" value="Rossmann-like_a/b/a_fold"/>
</dbReference>
<keyword evidence="14" id="KW-0067">ATP-binding</keyword>
<evidence type="ECO:0000256" key="14">
    <source>
        <dbReference type="ARBA" id="ARBA00022840"/>
    </source>
</evidence>
<dbReference type="GO" id="GO:0006747">
    <property type="term" value="P:FAD biosynthetic process"/>
    <property type="evidence" value="ECO:0007669"/>
    <property type="project" value="UniProtKB-UniPathway"/>
</dbReference>
<keyword evidence="7" id="KW-0285">Flavoprotein</keyword>
<dbReference type="InterPro" id="IPR023468">
    <property type="entry name" value="Riboflavin_kinase"/>
</dbReference>
<keyword evidence="9 17" id="KW-0808">Transferase</keyword>
<evidence type="ECO:0000256" key="9">
    <source>
        <dbReference type="ARBA" id="ARBA00022679"/>
    </source>
</evidence>
<keyword evidence="12 17" id="KW-0418">Kinase</keyword>
<dbReference type="GO" id="GO:0009398">
    <property type="term" value="P:FMN biosynthetic process"/>
    <property type="evidence" value="ECO:0007669"/>
    <property type="project" value="UniProtKB-UniPathway"/>
</dbReference>
<evidence type="ECO:0000259" key="16">
    <source>
        <dbReference type="SMART" id="SM00904"/>
    </source>
</evidence>
<dbReference type="GO" id="GO:0005524">
    <property type="term" value="F:ATP binding"/>
    <property type="evidence" value="ECO:0007669"/>
    <property type="project" value="UniProtKB-KW"/>
</dbReference>
<comment type="caution">
    <text evidence="17">The sequence shown here is derived from an EMBL/GenBank/DDBJ whole genome shotgun (WGS) entry which is preliminary data.</text>
</comment>
<dbReference type="EC" id="2.7.1.26" evidence="4"/>
<dbReference type="GO" id="GO:0008531">
    <property type="term" value="F:riboflavin kinase activity"/>
    <property type="evidence" value="ECO:0007669"/>
    <property type="project" value="UniProtKB-EC"/>
</dbReference>
<sequence length="305" mass="33843">MKIYHTFERTATRPLAVAVGFFDGVHLGHRELIRQTLLERRPGWRAGAITFANHPVAYLRPGEEPPLLQSCEERINVLAALGIEECFLVPFDRAVATMSAQRFIDEVLLARLGVRAVVTGASFRFGERRGGDAALLRERLEPLGVRTVAVEAVCDEAGERISSTRIRTLVQRGDCEGADALLGASFSIRGIVERGAGRGHDLGFPTANLRVESALLPCDGVYATTARYDGRDYMGLLSIGSNPQFAGERRTVEVWLRDFSHTIYGEQLALRDLRFVREQKTFADVSAFIEQMERDREAVAFPSYG</sequence>
<dbReference type="EMBL" id="CABL01000019">
    <property type="protein sequence ID" value="CBH76277.1"/>
    <property type="molecule type" value="Genomic_DNA"/>
</dbReference>
<dbReference type="EC" id="2.7.7.2" evidence="5"/>
<comment type="pathway">
    <text evidence="2">Cofactor biosynthesis; FMN biosynthesis; FMN from riboflavin (ATP route): step 1/1.</text>
</comment>
<dbReference type="AlphaFoldDB" id="E6PII7"/>
<dbReference type="GO" id="GO:0003919">
    <property type="term" value="F:FMN adenylyltransferase activity"/>
    <property type="evidence" value="ECO:0007669"/>
    <property type="project" value="UniProtKB-EC"/>
</dbReference>
<gene>
    <name evidence="17" type="primary">ribC</name>
    <name evidence="17" type="ORF">CARN1_0757</name>
</gene>
<evidence type="ECO:0000256" key="15">
    <source>
        <dbReference type="ARBA" id="ARBA00023268"/>
    </source>
</evidence>
<evidence type="ECO:0000256" key="1">
    <source>
        <dbReference type="ARBA" id="ARBA00004726"/>
    </source>
</evidence>
<keyword evidence="15" id="KW-0511">Multifunctional enzyme</keyword>
<evidence type="ECO:0000256" key="2">
    <source>
        <dbReference type="ARBA" id="ARBA00005201"/>
    </source>
</evidence>
<organism evidence="17">
    <name type="scientific">mine drainage metagenome</name>
    <dbReference type="NCBI Taxonomy" id="410659"/>
    <lineage>
        <taxon>unclassified sequences</taxon>
        <taxon>metagenomes</taxon>
        <taxon>ecological metagenomes</taxon>
    </lineage>
</organism>
<keyword evidence="11" id="KW-0547">Nucleotide-binding</keyword>
<evidence type="ECO:0000256" key="7">
    <source>
        <dbReference type="ARBA" id="ARBA00022630"/>
    </source>
</evidence>
<dbReference type="InterPro" id="IPR023465">
    <property type="entry name" value="Riboflavin_kinase_dom_sf"/>
</dbReference>
<evidence type="ECO:0000256" key="12">
    <source>
        <dbReference type="ARBA" id="ARBA00022777"/>
    </source>
</evidence>
<comment type="similarity">
    <text evidence="3">Belongs to the RibF family.</text>
</comment>
<evidence type="ECO:0000313" key="17">
    <source>
        <dbReference type="EMBL" id="CBH76277.1"/>
    </source>
</evidence>
<dbReference type="PANTHER" id="PTHR22749:SF6">
    <property type="entry name" value="RIBOFLAVIN KINASE"/>
    <property type="match status" value="1"/>
</dbReference>
<dbReference type="Pfam" id="PF06574">
    <property type="entry name" value="FAD_syn"/>
    <property type="match status" value="1"/>
</dbReference>
<evidence type="ECO:0000256" key="13">
    <source>
        <dbReference type="ARBA" id="ARBA00022827"/>
    </source>
</evidence>
<dbReference type="CDD" id="cd02064">
    <property type="entry name" value="FAD_synthetase_N"/>
    <property type="match status" value="1"/>
</dbReference>
<dbReference type="NCBIfam" id="TIGR00083">
    <property type="entry name" value="ribF"/>
    <property type="match status" value="1"/>
</dbReference>
<dbReference type="SUPFAM" id="SSF52374">
    <property type="entry name" value="Nucleotidylyl transferase"/>
    <property type="match status" value="1"/>
</dbReference>
<dbReference type="SMART" id="SM00904">
    <property type="entry name" value="Flavokinase"/>
    <property type="match status" value="1"/>
</dbReference>
<feature type="domain" description="Riboflavin kinase" evidence="16">
    <location>
        <begin position="181"/>
        <end position="302"/>
    </location>
</feature>
<evidence type="ECO:0000256" key="6">
    <source>
        <dbReference type="ARBA" id="ARBA00018483"/>
    </source>
</evidence>
<comment type="pathway">
    <text evidence="1">Cofactor biosynthesis; FAD biosynthesis; FAD from FMN: step 1/1.</text>
</comment>
<accession>E6PII7</accession>
<reference evidence="17" key="1">
    <citation type="submission" date="2009-10" db="EMBL/GenBank/DDBJ databases">
        <title>Diversity of trophic interactions inside an arsenic-rich microbial ecosystem.</title>
        <authorList>
            <person name="Bertin P.N."/>
            <person name="Heinrich-Salmeron A."/>
            <person name="Pelletier E."/>
            <person name="Goulhen-Chollet F."/>
            <person name="Arsene-Ploetze F."/>
            <person name="Gallien S."/>
            <person name="Calteau A."/>
            <person name="Vallenet D."/>
            <person name="Casiot C."/>
            <person name="Chane-Woon-Ming B."/>
            <person name="Giloteaux L."/>
            <person name="Barakat M."/>
            <person name="Bonnefoy V."/>
            <person name="Bruneel O."/>
            <person name="Chandler M."/>
            <person name="Cleiss J."/>
            <person name="Duran R."/>
            <person name="Elbaz-Poulichet F."/>
            <person name="Fonknechten N."/>
            <person name="Lauga B."/>
            <person name="Mornico D."/>
            <person name="Ortet P."/>
            <person name="Schaeffer C."/>
            <person name="Siguier P."/>
            <person name="Alexander Thil Smith A."/>
            <person name="Van Dorsselaer A."/>
            <person name="Weissenbach J."/>
            <person name="Medigue C."/>
            <person name="Le Paslier D."/>
        </authorList>
    </citation>
    <scope>NUCLEOTIDE SEQUENCE</scope>
</reference>
<keyword evidence="8" id="KW-0288">FMN</keyword>
<dbReference type="SUPFAM" id="SSF82114">
    <property type="entry name" value="Riboflavin kinase-like"/>
    <property type="match status" value="1"/>
</dbReference>
<dbReference type="Gene3D" id="2.40.30.30">
    <property type="entry name" value="Riboflavin kinase-like"/>
    <property type="match status" value="1"/>
</dbReference>
<keyword evidence="10 17" id="KW-0548">Nucleotidyltransferase</keyword>
<evidence type="ECO:0000256" key="3">
    <source>
        <dbReference type="ARBA" id="ARBA00010214"/>
    </source>
</evidence>
<dbReference type="PIRSF" id="PIRSF004491">
    <property type="entry name" value="FAD_Synth"/>
    <property type="match status" value="1"/>
</dbReference>
<proteinExistence type="inferred from homology"/>
<evidence type="ECO:0000256" key="5">
    <source>
        <dbReference type="ARBA" id="ARBA00012393"/>
    </source>
</evidence>
<dbReference type="InterPro" id="IPR015864">
    <property type="entry name" value="FAD_synthase"/>
</dbReference>
<evidence type="ECO:0000256" key="8">
    <source>
        <dbReference type="ARBA" id="ARBA00022643"/>
    </source>
</evidence>
<dbReference type="Gene3D" id="3.40.50.620">
    <property type="entry name" value="HUPs"/>
    <property type="match status" value="1"/>
</dbReference>
<dbReference type="PANTHER" id="PTHR22749">
    <property type="entry name" value="RIBOFLAVIN KINASE/FMN ADENYLYLTRANSFERASE"/>
    <property type="match status" value="1"/>
</dbReference>